<protein>
    <submittedName>
        <fullName evidence="3">Uncharacterized protein YndB with AHSA1/START domain</fullName>
    </submittedName>
</protein>
<dbReference type="InterPro" id="IPR023393">
    <property type="entry name" value="START-like_dom_sf"/>
</dbReference>
<dbReference type="InterPro" id="IPR013538">
    <property type="entry name" value="ASHA1/2-like_C"/>
</dbReference>
<dbReference type="Proteomes" id="UP001228905">
    <property type="component" value="Unassembled WGS sequence"/>
</dbReference>
<reference evidence="3 4" key="1">
    <citation type="submission" date="2023-07" db="EMBL/GenBank/DDBJ databases">
        <title>Genomic Encyclopedia of Type Strains, Phase IV (KMG-IV): sequencing the most valuable type-strain genomes for metagenomic binning, comparative biology and taxonomic classification.</title>
        <authorList>
            <person name="Goeker M."/>
        </authorList>
    </citation>
    <scope>NUCLEOTIDE SEQUENCE [LARGE SCALE GENOMIC DNA]</scope>
    <source>
        <strain evidence="3 4">DSM 18695</strain>
    </source>
</reference>
<dbReference type="Gene3D" id="3.30.530.20">
    <property type="match status" value="1"/>
</dbReference>
<comment type="similarity">
    <text evidence="1">Belongs to the AHA1 family.</text>
</comment>
<dbReference type="SUPFAM" id="SSF55961">
    <property type="entry name" value="Bet v1-like"/>
    <property type="match status" value="1"/>
</dbReference>
<organism evidence="3 4">
    <name type="scientific">Caulobacter ginsengisoli</name>
    <dbReference type="NCBI Taxonomy" id="400775"/>
    <lineage>
        <taxon>Bacteria</taxon>
        <taxon>Pseudomonadati</taxon>
        <taxon>Pseudomonadota</taxon>
        <taxon>Alphaproteobacteria</taxon>
        <taxon>Caulobacterales</taxon>
        <taxon>Caulobacteraceae</taxon>
        <taxon>Caulobacter</taxon>
    </lineage>
</organism>
<comment type="caution">
    <text evidence="3">The sequence shown here is derived from an EMBL/GenBank/DDBJ whole genome shotgun (WGS) entry which is preliminary data.</text>
</comment>
<dbReference type="RefSeq" id="WP_307344977.1">
    <property type="nucleotide sequence ID" value="NZ_JAUSVS010000001.1"/>
</dbReference>
<evidence type="ECO:0000256" key="1">
    <source>
        <dbReference type="ARBA" id="ARBA00006817"/>
    </source>
</evidence>
<gene>
    <name evidence="3" type="ORF">QO010_000291</name>
</gene>
<dbReference type="EMBL" id="JAUSVS010000001">
    <property type="protein sequence ID" value="MDQ0462543.1"/>
    <property type="molecule type" value="Genomic_DNA"/>
</dbReference>
<accession>A0ABU0IKK4</accession>
<evidence type="ECO:0000313" key="3">
    <source>
        <dbReference type="EMBL" id="MDQ0462543.1"/>
    </source>
</evidence>
<evidence type="ECO:0000259" key="2">
    <source>
        <dbReference type="Pfam" id="PF08327"/>
    </source>
</evidence>
<name>A0ABU0IKK4_9CAUL</name>
<proteinExistence type="inferred from homology"/>
<dbReference type="Pfam" id="PF08327">
    <property type="entry name" value="AHSA1"/>
    <property type="match status" value="1"/>
</dbReference>
<evidence type="ECO:0000313" key="4">
    <source>
        <dbReference type="Proteomes" id="UP001228905"/>
    </source>
</evidence>
<keyword evidence="4" id="KW-1185">Reference proteome</keyword>
<feature type="domain" description="Activator of Hsp90 ATPase homologue 1/2-like C-terminal" evidence="2">
    <location>
        <begin position="19"/>
        <end position="149"/>
    </location>
</feature>
<sequence>MSGIDDDQVRDLTIVRVYDAPARLLFRAWSERDLLMRWFGPEGWPVTLCEVDFRVGGTFRMAMTGHSGVQNPPFGGSYLEIVPGRRIVYDNGFEMAGAEKMVTTITFDEVDGRTTVTVHTVFGSRRMYVEHVGAGFEAGTNSGLDQLGDLAVELLSEERS</sequence>